<dbReference type="PATRIC" id="fig|883158.3.peg.455"/>
<dbReference type="RefSeq" id="WP_006951443.1">
    <property type="nucleotide sequence ID" value="NZ_JH594521.1"/>
</dbReference>
<evidence type="ECO:0000313" key="2">
    <source>
        <dbReference type="Proteomes" id="UP000016023"/>
    </source>
</evidence>
<dbReference type="eggNOG" id="ENOG503025Y">
    <property type="taxonomic scope" value="Bacteria"/>
</dbReference>
<dbReference type="Proteomes" id="UP000016023">
    <property type="component" value="Unassembled WGS sequence"/>
</dbReference>
<name>H1Q0K7_9BACT</name>
<protein>
    <submittedName>
        <fullName evidence="1">Uncharacterized protein</fullName>
    </submittedName>
</protein>
<keyword evidence="2" id="KW-1185">Reference proteome</keyword>
<dbReference type="AlphaFoldDB" id="H1Q0K7"/>
<organism evidence="1 2">
    <name type="scientific">Prevotella micans F0438</name>
    <dbReference type="NCBI Taxonomy" id="883158"/>
    <lineage>
        <taxon>Bacteria</taxon>
        <taxon>Pseudomonadati</taxon>
        <taxon>Bacteroidota</taxon>
        <taxon>Bacteroidia</taxon>
        <taxon>Bacteroidales</taxon>
        <taxon>Prevotellaceae</taxon>
        <taxon>Prevotella</taxon>
    </lineage>
</organism>
<reference evidence="1 2" key="1">
    <citation type="submission" date="2011-12" db="EMBL/GenBank/DDBJ databases">
        <title>The Genome Sequence of Prevotella micans F0438.</title>
        <authorList>
            <consortium name="The Broad Institute Genome Sequencing Platform"/>
            <person name="Earl A."/>
            <person name="Ward D."/>
            <person name="Feldgarden M."/>
            <person name="Gevers D."/>
            <person name="Izard J."/>
            <person name="Baranova O.V."/>
            <person name="Blanton J.M."/>
            <person name="Wade W.G."/>
            <person name="Dewhirst F.E."/>
            <person name="Young S.K."/>
            <person name="Zeng Q."/>
            <person name="Gargeya S."/>
            <person name="Fitzgerald M."/>
            <person name="Haas B."/>
            <person name="Abouelleil A."/>
            <person name="Alvarado L."/>
            <person name="Arachchi H.M."/>
            <person name="Berlin A."/>
            <person name="Chapman S.B."/>
            <person name="Gearin G."/>
            <person name="Goldberg J."/>
            <person name="Griggs A."/>
            <person name="Gujja S."/>
            <person name="Hansen M."/>
            <person name="Heiman D."/>
            <person name="Howarth C."/>
            <person name="Larimer J."/>
            <person name="Lui A."/>
            <person name="MacDonald P.J.P."/>
            <person name="McCowen C."/>
            <person name="Montmayeur A."/>
            <person name="Murphy C."/>
            <person name="Neiman D."/>
            <person name="Pearson M."/>
            <person name="Priest M."/>
            <person name="Roberts A."/>
            <person name="Saif S."/>
            <person name="Shea T."/>
            <person name="Sisk P."/>
            <person name="Stolte C."/>
            <person name="Sykes S."/>
            <person name="Wortman J."/>
            <person name="Nusbaum C."/>
            <person name="Birren B."/>
        </authorList>
    </citation>
    <scope>NUCLEOTIDE SEQUENCE [LARGE SCALE GENOMIC DNA]</scope>
    <source>
        <strain evidence="1 2">F0438</strain>
    </source>
</reference>
<evidence type="ECO:0000313" key="1">
    <source>
        <dbReference type="EMBL" id="EHO73523.1"/>
    </source>
</evidence>
<dbReference type="HOGENOM" id="CLU_1785754_0_0_10"/>
<gene>
    <name evidence="1" type="ORF">HMPREF9140_00445</name>
</gene>
<dbReference type="STRING" id="883158.HMPREF9140_00445"/>
<dbReference type="EMBL" id="AGWK01000016">
    <property type="protein sequence ID" value="EHO73523.1"/>
    <property type="molecule type" value="Genomic_DNA"/>
</dbReference>
<accession>H1Q0K7</accession>
<comment type="caution">
    <text evidence="1">The sequence shown here is derived from an EMBL/GenBank/DDBJ whole genome shotgun (WGS) entry which is preliminary data.</text>
</comment>
<sequence>MKEPCPECYVSSNRATPLLHPEDCLLHHTQYICGTCGRCICIEREPKRGLQRWNFPFKSADIAKLYLRTADHTMRHPCGIYELKDDKGRLSYKIFADETEAEAYLKKNKTKTCTGAQPLFRADTYREFPDTQVRRLSADEVARYLADIKSRNSC</sequence>
<proteinExistence type="predicted"/>